<reference evidence="2" key="2">
    <citation type="journal article" date="2023" name="IMA Fungus">
        <title>Comparative genomic study of the Penicillium genus elucidates a diverse pangenome and 15 lateral gene transfer events.</title>
        <authorList>
            <person name="Petersen C."/>
            <person name="Sorensen T."/>
            <person name="Nielsen M.R."/>
            <person name="Sondergaard T.E."/>
            <person name="Sorensen J.L."/>
            <person name="Fitzpatrick D.A."/>
            <person name="Frisvad J.C."/>
            <person name="Nielsen K.L."/>
        </authorList>
    </citation>
    <scope>NUCLEOTIDE SEQUENCE</scope>
    <source>
        <strain evidence="2">IBT 35673</strain>
    </source>
</reference>
<reference evidence="2" key="1">
    <citation type="submission" date="2022-12" db="EMBL/GenBank/DDBJ databases">
        <authorList>
            <person name="Petersen C."/>
        </authorList>
    </citation>
    <scope>NUCLEOTIDE SEQUENCE</scope>
    <source>
        <strain evidence="2">IBT 35673</strain>
    </source>
</reference>
<comment type="caution">
    <text evidence="2">The sequence shown here is derived from an EMBL/GenBank/DDBJ whole genome shotgun (WGS) entry which is preliminary data.</text>
</comment>
<sequence length="343" mass="39068">MAPRTRSQEKRKRESESPEGESHPTKRLTAPIATRRNRRVQTLGKPLPRSRFGSLSITVPKNPLPERPQSPTTPDTVTTDWTNNSSDSLIPEDEYEARIERFQESGAKYQAWIENPTQDGCPVKKATLTIEDLLSLPAPPDFLVLGDDKSYQWVQIKDAHLQAHEPVQDDAGSLGLPTGKDWNYQVLRQLGWAPKLEQFKWSEYVHWVVEGAIIAAAIMRHHGPNWSEVALAHYNDVCPDINTLKYVYVSDIVNKETAPYVKKKLYDNKKFKPKDEPVARYWKHGTEEYQRILGTAIGKGVACLVLGAWPRGTHRITQIKSFFWSQSLQLRFDIGEIDLEGSE</sequence>
<protein>
    <submittedName>
        <fullName evidence="2">Uncharacterized protein</fullName>
    </submittedName>
</protein>
<feature type="compositionally biased region" description="Low complexity" evidence="1">
    <location>
        <begin position="72"/>
        <end position="82"/>
    </location>
</feature>
<feature type="region of interest" description="Disordered" evidence="1">
    <location>
        <begin position="1"/>
        <end position="92"/>
    </location>
</feature>
<dbReference type="Proteomes" id="UP001147695">
    <property type="component" value="Unassembled WGS sequence"/>
</dbReference>
<evidence type="ECO:0000256" key="1">
    <source>
        <dbReference type="SAM" id="MobiDB-lite"/>
    </source>
</evidence>
<accession>A0A9W9QEW7</accession>
<dbReference type="EMBL" id="JAPZBQ010000004">
    <property type="protein sequence ID" value="KAJ5334762.1"/>
    <property type="molecule type" value="Genomic_DNA"/>
</dbReference>
<evidence type="ECO:0000313" key="3">
    <source>
        <dbReference type="Proteomes" id="UP001147695"/>
    </source>
</evidence>
<proteinExistence type="predicted"/>
<evidence type="ECO:0000313" key="2">
    <source>
        <dbReference type="EMBL" id="KAJ5334762.1"/>
    </source>
</evidence>
<dbReference type="AlphaFoldDB" id="A0A9W9QEW7"/>
<name>A0A9W9QEW7_PENBR</name>
<gene>
    <name evidence="2" type="ORF">N7452_007165</name>
</gene>
<organism evidence="2 3">
    <name type="scientific">Penicillium brevicompactum</name>
    <dbReference type="NCBI Taxonomy" id="5074"/>
    <lineage>
        <taxon>Eukaryota</taxon>
        <taxon>Fungi</taxon>
        <taxon>Dikarya</taxon>
        <taxon>Ascomycota</taxon>
        <taxon>Pezizomycotina</taxon>
        <taxon>Eurotiomycetes</taxon>
        <taxon>Eurotiomycetidae</taxon>
        <taxon>Eurotiales</taxon>
        <taxon>Aspergillaceae</taxon>
        <taxon>Penicillium</taxon>
    </lineage>
</organism>
<feature type="compositionally biased region" description="Basic and acidic residues" evidence="1">
    <location>
        <begin position="1"/>
        <end position="24"/>
    </location>
</feature>